<feature type="region of interest" description="Disordered" evidence="3">
    <location>
        <begin position="294"/>
        <end position="315"/>
    </location>
</feature>
<sequence length="747" mass="82169">MASHVADFGAFLQGISDVSISPKHLEATRFISVVGNVSVLEAGQQVVGACPVPGQTLLTCWAMQPGFHNQACVDLCHLEQALAKFAEENATDLRVSQATGASGVESVGHLSTPALGVCFGFRLEGMLVAAGEVTLRAAALLGCEVPEAARQDPQKAAFAEATRLLMAVVGFICEGNCPPMLRGNVVTRGPYLPAWSGIVPHVMLRDWFDTNDASSVVNFFGSQWLRKAFEAADRPKRGQFVTLLSRAAYAEVLRPGVRALRAPWQRVFENFPELGIFRALLTHVRRRLWEDARDRSRSRSRERKPKVEPKSEKKQEGVRFIVKNAGNLPASELEEHFQSFGNVLSCNVLIDKRTKKSRGVAFVAMRPEGYYEGRPVTEEGMKDWVLHETHIVGHMKLEVTLAEVKQEKEEDEDRKREERVEERRRSRVEKEQRMSRTLGGVATLSERGEERLVPSHWHKRWRNQLFEFLPRGPSGPTTWADPRVAALCAAIWTEVAEHASRTGDRTVQEALSLFQEPASETPRWCFIPAAELLLIIGEGIVGISALGVFVWPQWQDAVPPRSGQEIIALSIPCFAQPFVAAPAAAVMQPAPGMPKGSSDREKIFVGGLPHHCTLDMLTAHFSKYGRITDAVVMADKATGKPRGFGFVVFEHISCVEAAIRDYGKHAIDGKWVDVKRATPQDQASPPPQVFAPAPMSAGPGCPDRGASPTPDVSPVKPAMMPFNEVPPPRFDDAGPSAVHQESYDPFG</sequence>
<keyword evidence="6" id="KW-1185">Reference proteome</keyword>
<dbReference type="EMBL" id="CAJNDS010002215">
    <property type="protein sequence ID" value="CAE7377479.1"/>
    <property type="molecule type" value="Genomic_DNA"/>
</dbReference>
<dbReference type="SUPFAM" id="SSF54928">
    <property type="entry name" value="RNA-binding domain, RBD"/>
    <property type="match status" value="2"/>
</dbReference>
<comment type="caution">
    <text evidence="5">The sequence shown here is derived from an EMBL/GenBank/DDBJ whole genome shotgun (WGS) entry which is preliminary data.</text>
</comment>
<dbReference type="InterPro" id="IPR035979">
    <property type="entry name" value="RBD_domain_sf"/>
</dbReference>
<dbReference type="Pfam" id="PF00076">
    <property type="entry name" value="RRM_1"/>
    <property type="match status" value="2"/>
</dbReference>
<gene>
    <name evidence="5" type="primary">HRP1</name>
    <name evidence="5" type="ORF">SNAT2548_LOCUS20615</name>
</gene>
<dbReference type="InterPro" id="IPR000504">
    <property type="entry name" value="RRM_dom"/>
</dbReference>
<dbReference type="OrthoDB" id="1875751at2759"/>
<feature type="domain" description="RRM" evidence="4">
    <location>
        <begin position="318"/>
        <end position="404"/>
    </location>
</feature>
<evidence type="ECO:0000313" key="6">
    <source>
        <dbReference type="Proteomes" id="UP000604046"/>
    </source>
</evidence>
<evidence type="ECO:0000256" key="1">
    <source>
        <dbReference type="ARBA" id="ARBA00022884"/>
    </source>
</evidence>
<organism evidence="5 6">
    <name type="scientific">Symbiodinium natans</name>
    <dbReference type="NCBI Taxonomy" id="878477"/>
    <lineage>
        <taxon>Eukaryota</taxon>
        <taxon>Sar</taxon>
        <taxon>Alveolata</taxon>
        <taxon>Dinophyceae</taxon>
        <taxon>Suessiales</taxon>
        <taxon>Symbiodiniaceae</taxon>
        <taxon>Symbiodinium</taxon>
    </lineage>
</organism>
<evidence type="ECO:0000256" key="2">
    <source>
        <dbReference type="PROSITE-ProRule" id="PRU00176"/>
    </source>
</evidence>
<evidence type="ECO:0000259" key="4">
    <source>
        <dbReference type="PROSITE" id="PS50102"/>
    </source>
</evidence>
<feature type="domain" description="RRM" evidence="4">
    <location>
        <begin position="601"/>
        <end position="679"/>
    </location>
</feature>
<name>A0A812QBL6_9DINO</name>
<accession>A0A812QBL6</accession>
<dbReference type="AlphaFoldDB" id="A0A812QBL6"/>
<keyword evidence="1 2" id="KW-0694">RNA-binding</keyword>
<dbReference type="PANTHER" id="PTHR48027">
    <property type="entry name" value="HETEROGENEOUS NUCLEAR RIBONUCLEOPROTEIN 87F-RELATED"/>
    <property type="match status" value="1"/>
</dbReference>
<dbReference type="GO" id="GO:0003723">
    <property type="term" value="F:RNA binding"/>
    <property type="evidence" value="ECO:0007669"/>
    <property type="project" value="UniProtKB-UniRule"/>
</dbReference>
<feature type="region of interest" description="Disordered" evidence="3">
    <location>
        <begin position="405"/>
        <end position="436"/>
    </location>
</feature>
<proteinExistence type="predicted"/>
<reference evidence="5" key="1">
    <citation type="submission" date="2021-02" db="EMBL/GenBank/DDBJ databases">
        <authorList>
            <person name="Dougan E. K."/>
            <person name="Rhodes N."/>
            <person name="Thang M."/>
            <person name="Chan C."/>
        </authorList>
    </citation>
    <scope>NUCLEOTIDE SEQUENCE</scope>
</reference>
<dbReference type="SMART" id="SM00360">
    <property type="entry name" value="RRM"/>
    <property type="match status" value="2"/>
</dbReference>
<dbReference type="InterPro" id="IPR012677">
    <property type="entry name" value="Nucleotide-bd_a/b_plait_sf"/>
</dbReference>
<dbReference type="Gene3D" id="3.30.70.330">
    <property type="match status" value="2"/>
</dbReference>
<dbReference type="InterPro" id="IPR052462">
    <property type="entry name" value="SLIRP/GR-RBP-like"/>
</dbReference>
<feature type="region of interest" description="Disordered" evidence="3">
    <location>
        <begin position="678"/>
        <end position="747"/>
    </location>
</feature>
<evidence type="ECO:0000313" key="5">
    <source>
        <dbReference type="EMBL" id="CAE7377479.1"/>
    </source>
</evidence>
<dbReference type="PROSITE" id="PS50102">
    <property type="entry name" value="RRM"/>
    <property type="match status" value="2"/>
</dbReference>
<protein>
    <submittedName>
        <fullName evidence="5">HRP1 protein</fullName>
    </submittedName>
</protein>
<evidence type="ECO:0000256" key="3">
    <source>
        <dbReference type="SAM" id="MobiDB-lite"/>
    </source>
</evidence>
<feature type="compositionally biased region" description="Basic and acidic residues" evidence="3">
    <location>
        <begin position="405"/>
        <end position="434"/>
    </location>
</feature>
<dbReference type="Proteomes" id="UP000604046">
    <property type="component" value="Unassembled WGS sequence"/>
</dbReference>